<comment type="caution">
    <text evidence="2">The sequence shown here is derived from an EMBL/GenBank/DDBJ whole genome shotgun (WGS) entry which is preliminary data.</text>
</comment>
<dbReference type="Proteomes" id="UP000886289">
    <property type="component" value="Unassembled WGS sequence"/>
</dbReference>
<keyword evidence="1" id="KW-1133">Transmembrane helix</keyword>
<dbReference type="AlphaFoldDB" id="A0A7C0U1P5"/>
<protein>
    <submittedName>
        <fullName evidence="2">Uncharacterized protein</fullName>
    </submittedName>
</protein>
<proteinExistence type="predicted"/>
<evidence type="ECO:0000256" key="1">
    <source>
        <dbReference type="SAM" id="Phobius"/>
    </source>
</evidence>
<reference evidence="2" key="1">
    <citation type="journal article" date="2020" name="mSystems">
        <title>Genome- and Community-Level Interaction Insights into Carbon Utilization and Element Cycling Functions of Hydrothermarchaeota in Hydrothermal Sediment.</title>
        <authorList>
            <person name="Zhou Z."/>
            <person name="Liu Y."/>
            <person name="Xu W."/>
            <person name="Pan J."/>
            <person name="Luo Z.H."/>
            <person name="Li M."/>
        </authorList>
    </citation>
    <scope>NUCLEOTIDE SEQUENCE [LARGE SCALE GENOMIC DNA]</scope>
    <source>
        <strain evidence="2">HyVt-233</strain>
    </source>
</reference>
<feature type="transmembrane region" description="Helical" evidence="1">
    <location>
        <begin position="42"/>
        <end position="59"/>
    </location>
</feature>
<dbReference type="EMBL" id="DRBS01000040">
    <property type="protein sequence ID" value="HDD43433.1"/>
    <property type="molecule type" value="Genomic_DNA"/>
</dbReference>
<sequence length="64" mass="7467">MKNLIEWYKKERISGNLKPIDMIIEKPISLILYKHQDFPNKIIIALAINGLLTNVFMIPKNESN</sequence>
<gene>
    <name evidence="2" type="ORF">ENG63_01025</name>
</gene>
<evidence type="ECO:0000313" key="2">
    <source>
        <dbReference type="EMBL" id="HDD43433.1"/>
    </source>
</evidence>
<keyword evidence="1" id="KW-0472">Membrane</keyword>
<keyword evidence="1" id="KW-0812">Transmembrane</keyword>
<organism evidence="2">
    <name type="scientific">Desulfofervidus auxilii</name>
    <dbReference type="NCBI Taxonomy" id="1621989"/>
    <lineage>
        <taxon>Bacteria</taxon>
        <taxon>Pseudomonadati</taxon>
        <taxon>Thermodesulfobacteriota</taxon>
        <taxon>Candidatus Desulfofervidia</taxon>
        <taxon>Candidatus Desulfofervidales</taxon>
        <taxon>Candidatus Desulfofervidaceae</taxon>
        <taxon>Candidatus Desulfofervidus</taxon>
    </lineage>
</organism>
<accession>A0A7C0U1P5</accession>
<name>A0A7C0U1P5_DESA2</name>